<dbReference type="Proteomes" id="UP001530400">
    <property type="component" value="Unassembled WGS sequence"/>
</dbReference>
<proteinExistence type="predicted"/>
<feature type="compositionally biased region" description="Basic and acidic residues" evidence="1">
    <location>
        <begin position="447"/>
        <end position="461"/>
    </location>
</feature>
<dbReference type="InterPro" id="IPR036885">
    <property type="entry name" value="SWIB_MDM2_dom_sf"/>
</dbReference>
<evidence type="ECO:0000256" key="1">
    <source>
        <dbReference type="SAM" id="MobiDB-lite"/>
    </source>
</evidence>
<dbReference type="AlphaFoldDB" id="A0ABD3Q3Q8"/>
<evidence type="ECO:0000259" key="2">
    <source>
        <dbReference type="PROSITE" id="PS51925"/>
    </source>
</evidence>
<dbReference type="SUPFAM" id="SSF47592">
    <property type="entry name" value="SWIB/MDM2 domain"/>
    <property type="match status" value="1"/>
</dbReference>
<feature type="compositionally biased region" description="Polar residues" evidence="1">
    <location>
        <begin position="427"/>
        <end position="444"/>
    </location>
</feature>
<dbReference type="InterPro" id="IPR003121">
    <property type="entry name" value="SWIB_MDM2_domain"/>
</dbReference>
<sequence length="600" mass="67264">MTSASAHAPSSSLPEIYQSHRLIIQRLDDLEHNLTSRVAAHRRRASNILDITTGRRTHMRVFVSHRLDDESNISVEQKPAAVAPPPKPLGGKDFGALLSAAAAHHVLPQKKSHRKWTLVIEGGLLVQQLDHASAKEVDRRRNFGLPILGSTHNEEKDRLSSKNQYPTEVQELNQSVKPLQFTHLFDKLEVELRAVKHAASVEGAAPSYEGSSTGHHTKTFTWSRAKSNTPDSHAFFIVYNEEGRVPLIDPNEKDKSESPKAVYDSEYISAHIKLYRRQGSEDMYVPSDQLCEVLFPSFTGKKAVITSSKKRKAQEIVEPFSDALKNVIIPNTLTMDEVLRAIFYYIRTRNLHDSTDLSIVNFDDALTQLFGTNRMVMAELRKTLLERGLLVKVEPETHPIIFNYKMAKDGAEPLVEKKVDMKDAQIAPSSTDANAETTTRTRSSYEAGKEKDEATEKHNQNDPHLQTMISCDVDIEIPNIYNLRARDIFRKINHREHEHTSCRNKAKNALVATKISEEIAKQAVDDAISGSNLRSDLKQVWMALANEASEGGEAHRSALIELRTASLMEKLEERTAAANRYWSIVETCKSIANDTAGSLA</sequence>
<dbReference type="CDD" id="cd10568">
    <property type="entry name" value="SWIB_like"/>
    <property type="match status" value="1"/>
</dbReference>
<keyword evidence="4" id="KW-1185">Reference proteome</keyword>
<organism evidence="3 4">
    <name type="scientific">Cyclotella atomus</name>
    <dbReference type="NCBI Taxonomy" id="382360"/>
    <lineage>
        <taxon>Eukaryota</taxon>
        <taxon>Sar</taxon>
        <taxon>Stramenopiles</taxon>
        <taxon>Ochrophyta</taxon>
        <taxon>Bacillariophyta</taxon>
        <taxon>Coscinodiscophyceae</taxon>
        <taxon>Thalassiosirophycidae</taxon>
        <taxon>Stephanodiscales</taxon>
        <taxon>Stephanodiscaceae</taxon>
        <taxon>Cyclotella</taxon>
    </lineage>
</organism>
<dbReference type="InterPro" id="IPR019835">
    <property type="entry name" value="SWIB_domain"/>
</dbReference>
<dbReference type="Gene3D" id="1.10.245.10">
    <property type="entry name" value="SWIB/MDM2 domain"/>
    <property type="match status" value="1"/>
</dbReference>
<feature type="domain" description="DM2" evidence="2">
    <location>
        <begin position="309"/>
        <end position="391"/>
    </location>
</feature>
<accession>A0ABD3Q3Q8</accession>
<dbReference type="EMBL" id="JALLPJ020000338">
    <property type="protein sequence ID" value="KAL3794967.1"/>
    <property type="molecule type" value="Genomic_DNA"/>
</dbReference>
<dbReference type="SMART" id="SM00151">
    <property type="entry name" value="SWIB"/>
    <property type="match status" value="1"/>
</dbReference>
<evidence type="ECO:0000313" key="3">
    <source>
        <dbReference type="EMBL" id="KAL3794967.1"/>
    </source>
</evidence>
<feature type="region of interest" description="Disordered" evidence="1">
    <location>
        <begin position="425"/>
        <end position="465"/>
    </location>
</feature>
<dbReference type="Pfam" id="PF02201">
    <property type="entry name" value="SWIB"/>
    <property type="match status" value="1"/>
</dbReference>
<dbReference type="PROSITE" id="PS51925">
    <property type="entry name" value="SWIB_MDM2"/>
    <property type="match status" value="1"/>
</dbReference>
<name>A0ABD3Q3Q8_9STRA</name>
<protein>
    <recommendedName>
        <fullName evidence="2">DM2 domain-containing protein</fullName>
    </recommendedName>
</protein>
<dbReference type="PANTHER" id="PTHR13844">
    <property type="entry name" value="SWI/SNF-RELATED MATRIX-ASSOCIATED ACTIN-DEPENDENT REGULATOR OF CHROMATIN SUBFAMILY D"/>
    <property type="match status" value="1"/>
</dbReference>
<evidence type="ECO:0000313" key="4">
    <source>
        <dbReference type="Proteomes" id="UP001530400"/>
    </source>
</evidence>
<comment type="caution">
    <text evidence="3">The sequence shown here is derived from an EMBL/GenBank/DDBJ whole genome shotgun (WGS) entry which is preliminary data.</text>
</comment>
<gene>
    <name evidence="3" type="ORF">ACHAWO_009926</name>
</gene>
<reference evidence="3 4" key="1">
    <citation type="submission" date="2024-10" db="EMBL/GenBank/DDBJ databases">
        <title>Updated reference genomes for cyclostephanoid diatoms.</title>
        <authorList>
            <person name="Roberts W.R."/>
            <person name="Alverson A.J."/>
        </authorList>
    </citation>
    <scope>NUCLEOTIDE SEQUENCE [LARGE SCALE GENOMIC DNA]</scope>
    <source>
        <strain evidence="3 4">AJA010-31</strain>
    </source>
</reference>